<name>A0A812EJL8_ACAPH</name>
<dbReference type="EMBL" id="CAHIKZ030005469">
    <property type="protein sequence ID" value="CAE1326122.1"/>
    <property type="molecule type" value="Genomic_DNA"/>
</dbReference>
<evidence type="ECO:0000313" key="4">
    <source>
        <dbReference type="Proteomes" id="UP000597762"/>
    </source>
</evidence>
<keyword evidence="2" id="KW-1133">Transmembrane helix</keyword>
<organism evidence="3 4">
    <name type="scientific">Acanthosepion pharaonis</name>
    <name type="common">Pharaoh cuttlefish</name>
    <name type="synonym">Sepia pharaonis</name>
    <dbReference type="NCBI Taxonomy" id="158019"/>
    <lineage>
        <taxon>Eukaryota</taxon>
        <taxon>Metazoa</taxon>
        <taxon>Spiralia</taxon>
        <taxon>Lophotrochozoa</taxon>
        <taxon>Mollusca</taxon>
        <taxon>Cephalopoda</taxon>
        <taxon>Coleoidea</taxon>
        <taxon>Decapodiformes</taxon>
        <taxon>Sepiida</taxon>
        <taxon>Sepiina</taxon>
        <taxon>Sepiidae</taxon>
        <taxon>Acanthosepion</taxon>
    </lineage>
</organism>
<protein>
    <submittedName>
        <fullName evidence="3">Uncharacterized protein</fullName>
    </submittedName>
</protein>
<gene>
    <name evidence="3" type="ORF">SPHA_75676</name>
</gene>
<accession>A0A812EJL8</accession>
<feature type="region of interest" description="Disordered" evidence="1">
    <location>
        <begin position="76"/>
        <end position="106"/>
    </location>
</feature>
<keyword evidence="2" id="KW-0812">Transmembrane</keyword>
<keyword evidence="2" id="KW-0472">Membrane</keyword>
<evidence type="ECO:0000256" key="2">
    <source>
        <dbReference type="SAM" id="Phobius"/>
    </source>
</evidence>
<keyword evidence="4" id="KW-1185">Reference proteome</keyword>
<reference evidence="3" key="1">
    <citation type="submission" date="2021-01" db="EMBL/GenBank/DDBJ databases">
        <authorList>
            <person name="Li R."/>
            <person name="Bekaert M."/>
        </authorList>
    </citation>
    <scope>NUCLEOTIDE SEQUENCE</scope>
    <source>
        <strain evidence="3">Farmed</strain>
    </source>
</reference>
<evidence type="ECO:0000256" key="1">
    <source>
        <dbReference type="SAM" id="MobiDB-lite"/>
    </source>
</evidence>
<evidence type="ECO:0000313" key="3">
    <source>
        <dbReference type="EMBL" id="CAE1326122.1"/>
    </source>
</evidence>
<dbReference type="AlphaFoldDB" id="A0A812EJL8"/>
<sequence length="158" mass="16739">MSLRLPIGLTSESHSITTLQGSTHSTFATAFPLRHQLQHPAASSTPAASSIPAVSSSLQPLSAHSYRFQLTPAASSTPAAFSSPLRRSTDVRTPFPNKRPLSSSHPPFASKDTISIVYNGPSAFVILLCYCHLLAFVSPILVVRSIGTHTSRSAATTV</sequence>
<feature type="transmembrane region" description="Helical" evidence="2">
    <location>
        <begin position="123"/>
        <end position="143"/>
    </location>
</feature>
<comment type="caution">
    <text evidence="3">The sequence shown here is derived from an EMBL/GenBank/DDBJ whole genome shotgun (WGS) entry which is preliminary data.</text>
</comment>
<dbReference type="Proteomes" id="UP000597762">
    <property type="component" value="Unassembled WGS sequence"/>
</dbReference>
<proteinExistence type="predicted"/>